<sequence length="288" mass="33039">MADIRSLTSSTDARKPRRNRETEEERRKNPGALVTLITGQGEADTKFLLHKEVSVATRRCFKLLSKVLSWKYMYSQKLEIAIQRDNLASTSISEELEQLICTALIEAWVLGDLLLHSSVAKFGAYFSRESSPQILRPYLHLQYCPGLVRNHSQYRRVSKGATGGHNLLHEIESLPKYVQERESISFNGIRLLRTRGSVAFLLQAWSSDFVSSTTKWRFLGLNFASEFHIRTGLLYWEVDIVSVLCVARIGWRSQKVEDQISACCYSLEVIVCCEDWQQSHFLETKTVR</sequence>
<proteinExistence type="predicted"/>
<dbReference type="Proteomes" id="UP000178912">
    <property type="component" value="Unassembled WGS sequence"/>
</dbReference>
<feature type="region of interest" description="Disordered" evidence="1">
    <location>
        <begin position="1"/>
        <end position="30"/>
    </location>
</feature>
<feature type="compositionally biased region" description="Polar residues" evidence="1">
    <location>
        <begin position="1"/>
        <end position="11"/>
    </location>
</feature>
<protein>
    <submittedName>
        <fullName evidence="2">Uncharacterized protein</fullName>
    </submittedName>
</protein>
<feature type="compositionally biased region" description="Basic and acidic residues" evidence="1">
    <location>
        <begin position="19"/>
        <end position="28"/>
    </location>
</feature>
<evidence type="ECO:0000313" key="3">
    <source>
        <dbReference type="Proteomes" id="UP000178912"/>
    </source>
</evidence>
<organism evidence="2 3">
    <name type="scientific">Rhynchosporium agropyri</name>
    <dbReference type="NCBI Taxonomy" id="914238"/>
    <lineage>
        <taxon>Eukaryota</taxon>
        <taxon>Fungi</taxon>
        <taxon>Dikarya</taxon>
        <taxon>Ascomycota</taxon>
        <taxon>Pezizomycotina</taxon>
        <taxon>Leotiomycetes</taxon>
        <taxon>Helotiales</taxon>
        <taxon>Ploettnerulaceae</taxon>
        <taxon>Rhynchosporium</taxon>
    </lineage>
</organism>
<dbReference type="EMBL" id="FJUX01000018">
    <property type="protein sequence ID" value="CZS94252.1"/>
    <property type="molecule type" value="Genomic_DNA"/>
</dbReference>
<evidence type="ECO:0000313" key="2">
    <source>
        <dbReference type="EMBL" id="CZS94252.1"/>
    </source>
</evidence>
<dbReference type="AlphaFoldDB" id="A0A1E1K8C4"/>
<name>A0A1E1K8C4_9HELO</name>
<keyword evidence="3" id="KW-1185">Reference proteome</keyword>
<reference evidence="3" key="1">
    <citation type="submission" date="2016-03" db="EMBL/GenBank/DDBJ databases">
        <authorList>
            <person name="Guldener U."/>
        </authorList>
    </citation>
    <scope>NUCLEOTIDE SEQUENCE [LARGE SCALE GENOMIC DNA]</scope>
    <source>
        <strain evidence="3">04CH-RAC-A.6.1</strain>
    </source>
</reference>
<gene>
    <name evidence="2" type="ORF">RAG0_04306</name>
</gene>
<evidence type="ECO:0000256" key="1">
    <source>
        <dbReference type="SAM" id="MobiDB-lite"/>
    </source>
</evidence>
<accession>A0A1E1K8C4</accession>